<dbReference type="RefSeq" id="WP_133681763.1">
    <property type="nucleotide sequence ID" value="NZ_SNZP01000010.1"/>
</dbReference>
<proteinExistence type="inferred from homology"/>
<dbReference type="GO" id="GO:0005886">
    <property type="term" value="C:plasma membrane"/>
    <property type="evidence" value="ECO:0007669"/>
    <property type="project" value="UniProtKB-SubCell"/>
</dbReference>
<sequence length="346" mass="38496">MSEKNEKPTAKRIRDAREEGQVAISQEIGILVQGCVMLLWLMMEGPALYKALADNVSLAIAVGRQPVEHALAQYAGDFALLWLRFAFGLAVVLTLALGLSGMLQSGFLFAPKALKLKSERLNPLSNLKNLVSLKNLFELCKSVLKVTVLGLTFAYLIKQYGPSFAHLAQADLATGFMMCTQMLLWLWAVLLVTTSVFAIADYGMQRYRLLKQLRMSRQDIEQEHKNSEGNPEIKRRRREQHQEVQSGSLASSVAQSSVVVRNPTHIAVCLRFVPGETPLPQVLANGRDFRARHIVRLAARQGIPIVEQVGLARALLRDTRPGDYIPEPLFAAVAEVLRQVQSRLSE</sequence>
<dbReference type="SUPFAM" id="SSF160544">
    <property type="entry name" value="EscU C-terminal domain-like"/>
    <property type="match status" value="1"/>
</dbReference>
<feature type="transmembrane region" description="Helical" evidence="8">
    <location>
        <begin position="184"/>
        <end position="204"/>
    </location>
</feature>
<evidence type="ECO:0000313" key="9">
    <source>
        <dbReference type="EMBL" id="TDR76593.1"/>
    </source>
</evidence>
<dbReference type="EMBL" id="SNZP01000010">
    <property type="protein sequence ID" value="TDR76593.1"/>
    <property type="molecule type" value="Genomic_DNA"/>
</dbReference>
<evidence type="ECO:0000256" key="3">
    <source>
        <dbReference type="ARBA" id="ARBA00022475"/>
    </source>
</evidence>
<dbReference type="Gene3D" id="3.40.1690.10">
    <property type="entry name" value="secretion proteins EscU"/>
    <property type="match status" value="1"/>
</dbReference>
<keyword evidence="5 8" id="KW-1133">Transmembrane helix</keyword>
<comment type="subcellular location">
    <subcellularLocation>
        <location evidence="1">Cell membrane</location>
        <topology evidence="1">Multi-pass membrane protein</topology>
    </subcellularLocation>
</comment>
<dbReference type="PANTHER" id="PTHR30531">
    <property type="entry name" value="FLAGELLAR BIOSYNTHETIC PROTEIN FLHB"/>
    <property type="match status" value="1"/>
</dbReference>
<keyword evidence="10" id="KW-1185">Reference proteome</keyword>
<feature type="region of interest" description="Disordered" evidence="7">
    <location>
        <begin position="220"/>
        <end position="249"/>
    </location>
</feature>
<name>A0A4R7B3J7_9NEIS</name>
<protein>
    <submittedName>
        <fullName evidence="9">Type III secretion protein U</fullName>
    </submittedName>
</protein>
<dbReference type="OrthoDB" id="9807950at2"/>
<keyword evidence="3" id="KW-1003">Cell membrane</keyword>
<dbReference type="Pfam" id="PF01312">
    <property type="entry name" value="Bac_export_2"/>
    <property type="match status" value="1"/>
</dbReference>
<dbReference type="NCBIfam" id="NF009364">
    <property type="entry name" value="PRK12721.1"/>
    <property type="match status" value="1"/>
</dbReference>
<dbReference type="PRINTS" id="PR00950">
    <property type="entry name" value="TYPE3IMSPROT"/>
</dbReference>
<dbReference type="PANTHER" id="PTHR30531:SF6">
    <property type="entry name" value="SECRETION SYSTEM APPARATUS PROTEIN SSAU"/>
    <property type="match status" value="1"/>
</dbReference>
<accession>A0A4R7B3J7</accession>
<feature type="compositionally biased region" description="Basic and acidic residues" evidence="7">
    <location>
        <begin position="220"/>
        <end position="233"/>
    </location>
</feature>
<dbReference type="InterPro" id="IPR006135">
    <property type="entry name" value="T3SS_substrate_exporter"/>
</dbReference>
<keyword evidence="6 8" id="KW-0472">Membrane</keyword>
<evidence type="ECO:0000256" key="1">
    <source>
        <dbReference type="ARBA" id="ARBA00004651"/>
    </source>
</evidence>
<feature type="transmembrane region" description="Helical" evidence="8">
    <location>
        <begin position="85"/>
        <end position="110"/>
    </location>
</feature>
<reference evidence="9 10" key="1">
    <citation type="submission" date="2019-03" db="EMBL/GenBank/DDBJ databases">
        <title>Genomic Encyclopedia of Type Strains, Phase III (KMG-III): the genomes of soil and plant-associated and newly described type strains.</title>
        <authorList>
            <person name="Whitman W."/>
        </authorList>
    </citation>
    <scope>NUCLEOTIDE SEQUENCE [LARGE SCALE GENOMIC DNA]</scope>
    <source>
        <strain evidence="9 10">CECT 8976</strain>
    </source>
</reference>
<comment type="caution">
    <text evidence="9">The sequence shown here is derived from an EMBL/GenBank/DDBJ whole genome shotgun (WGS) entry which is preliminary data.</text>
</comment>
<dbReference type="AlphaFoldDB" id="A0A4R7B3J7"/>
<organism evidence="9 10">
    <name type="scientific">Paludibacterium purpuratum</name>
    <dbReference type="NCBI Taxonomy" id="1144873"/>
    <lineage>
        <taxon>Bacteria</taxon>
        <taxon>Pseudomonadati</taxon>
        <taxon>Pseudomonadota</taxon>
        <taxon>Betaproteobacteria</taxon>
        <taxon>Neisseriales</taxon>
        <taxon>Chromobacteriaceae</taxon>
        <taxon>Paludibacterium</taxon>
    </lineage>
</organism>
<evidence type="ECO:0000256" key="6">
    <source>
        <dbReference type="ARBA" id="ARBA00023136"/>
    </source>
</evidence>
<feature type="transmembrane region" description="Helical" evidence="8">
    <location>
        <begin position="21"/>
        <end position="43"/>
    </location>
</feature>
<evidence type="ECO:0000256" key="7">
    <source>
        <dbReference type="SAM" id="MobiDB-lite"/>
    </source>
</evidence>
<comment type="similarity">
    <text evidence="2">Belongs to the type III secretion exporter family.</text>
</comment>
<evidence type="ECO:0000313" key="10">
    <source>
        <dbReference type="Proteomes" id="UP000295611"/>
    </source>
</evidence>
<dbReference type="InterPro" id="IPR029025">
    <property type="entry name" value="T3SS_substrate_exporter_C"/>
</dbReference>
<dbReference type="Proteomes" id="UP000295611">
    <property type="component" value="Unassembled WGS sequence"/>
</dbReference>
<dbReference type="GO" id="GO:0009306">
    <property type="term" value="P:protein secretion"/>
    <property type="evidence" value="ECO:0007669"/>
    <property type="project" value="InterPro"/>
</dbReference>
<dbReference type="NCBIfam" id="TIGR01404">
    <property type="entry name" value="FlhB_rel_III"/>
    <property type="match status" value="1"/>
</dbReference>
<keyword evidence="4 8" id="KW-0812">Transmembrane</keyword>
<evidence type="ECO:0000256" key="8">
    <source>
        <dbReference type="SAM" id="Phobius"/>
    </source>
</evidence>
<gene>
    <name evidence="9" type="ORF">DFP86_11018</name>
</gene>
<evidence type="ECO:0000256" key="2">
    <source>
        <dbReference type="ARBA" id="ARBA00010690"/>
    </source>
</evidence>
<dbReference type="InterPro" id="IPR006307">
    <property type="entry name" value="BsaZ-like"/>
</dbReference>
<evidence type="ECO:0000256" key="4">
    <source>
        <dbReference type="ARBA" id="ARBA00022692"/>
    </source>
</evidence>
<evidence type="ECO:0000256" key="5">
    <source>
        <dbReference type="ARBA" id="ARBA00022989"/>
    </source>
</evidence>